<dbReference type="Proteomes" id="UP001276564">
    <property type="component" value="Unassembled WGS sequence"/>
</dbReference>
<organism evidence="1 2">
    <name type="scientific">Mesorhizobium abyssinicae</name>
    <dbReference type="NCBI Taxonomy" id="1209958"/>
    <lineage>
        <taxon>Bacteria</taxon>
        <taxon>Pseudomonadati</taxon>
        <taxon>Pseudomonadota</taxon>
        <taxon>Alphaproteobacteria</taxon>
        <taxon>Hyphomicrobiales</taxon>
        <taxon>Phyllobacteriaceae</taxon>
        <taxon>Mesorhizobium</taxon>
    </lineage>
</organism>
<proteinExistence type="predicted"/>
<reference evidence="1 2" key="1">
    <citation type="submission" date="2023-08" db="EMBL/GenBank/DDBJ databases">
        <title>Implementing the SeqCode for naming new Mesorhizobium species isolated from Vachellia karroo root nodules.</title>
        <authorList>
            <person name="Van Lill M."/>
        </authorList>
    </citation>
    <scope>NUCLEOTIDE SEQUENCE [LARGE SCALE GENOMIC DNA]</scope>
    <source>
        <strain evidence="1 2">VK4B</strain>
    </source>
</reference>
<gene>
    <name evidence="1" type="ORF">RFM23_03145</name>
</gene>
<evidence type="ECO:0000313" key="1">
    <source>
        <dbReference type="EMBL" id="MDX8536613.1"/>
    </source>
</evidence>
<dbReference type="RefSeq" id="WP_128275117.1">
    <property type="nucleotide sequence ID" value="NZ_JAVIIP010000002.1"/>
</dbReference>
<keyword evidence="2" id="KW-1185">Reference proteome</keyword>
<dbReference type="EMBL" id="JAVIIP010000002">
    <property type="protein sequence ID" value="MDX8536613.1"/>
    <property type="molecule type" value="Genomic_DNA"/>
</dbReference>
<protein>
    <recommendedName>
        <fullName evidence="3">ATP-grasp domain-containing protein</fullName>
    </recommendedName>
</protein>
<evidence type="ECO:0000313" key="2">
    <source>
        <dbReference type="Proteomes" id="UP001276564"/>
    </source>
</evidence>
<sequence length="287" mass="32551">MAAADLDVYVESLSNFGSSREYSIQSLLPHVEEAGLKVRVLDRPAGGSRAPAALLHVDLTEVPQEYSQIGILYQRTINGRALSIHRHLYSTLRLNYGDSHPGPVVVKTVLNSRGRPELRWRQYRNGWTRAAHALRKIATPDYKERLCPRYRVYGTIAEVPAEVWRDERLMVEKFAFDSLDLPIVKHRYMFLLGAELNMRQVYEDVLCAGAKIVSNEVGGAVPDEVRAVREKLHLDYGAIDYFIVDGKGIVVDANKTVGSNPSWLKRNLFRQEFDRRMAEALIGFIRG</sequence>
<name>A0ABU5AH51_9HYPH</name>
<accession>A0ABU5AH51</accession>
<evidence type="ECO:0008006" key="3">
    <source>
        <dbReference type="Google" id="ProtNLM"/>
    </source>
</evidence>
<comment type="caution">
    <text evidence="1">The sequence shown here is derived from an EMBL/GenBank/DDBJ whole genome shotgun (WGS) entry which is preliminary data.</text>
</comment>